<evidence type="ECO:0000313" key="6">
    <source>
        <dbReference type="Proteomes" id="UP000831485"/>
    </source>
</evidence>
<evidence type="ECO:0000256" key="1">
    <source>
        <dbReference type="SAM" id="SignalP"/>
    </source>
</evidence>
<dbReference type="InterPro" id="IPR050344">
    <property type="entry name" value="Peptidase_M1_aminopeptidases"/>
</dbReference>
<feature type="signal peptide" evidence="1">
    <location>
        <begin position="1"/>
        <end position="25"/>
    </location>
</feature>
<dbReference type="GO" id="GO:0070006">
    <property type="term" value="F:metalloaminopeptidase activity"/>
    <property type="evidence" value="ECO:0007669"/>
    <property type="project" value="TreeGrafter"/>
</dbReference>
<gene>
    <name evidence="3" type="ORF">GMPD_16410</name>
    <name evidence="4" type="ORF">M1B72_08540</name>
</gene>
<keyword evidence="6" id="KW-1185">Reference proteome</keyword>
<dbReference type="GO" id="GO:0043171">
    <property type="term" value="P:peptide catabolic process"/>
    <property type="evidence" value="ECO:0007669"/>
    <property type="project" value="TreeGrafter"/>
</dbReference>
<accession>A0A6V8MUI1</accession>
<dbReference type="Proteomes" id="UP000831485">
    <property type="component" value="Chromosome"/>
</dbReference>
<dbReference type="GO" id="GO:0005737">
    <property type="term" value="C:cytoplasm"/>
    <property type="evidence" value="ECO:0007669"/>
    <property type="project" value="TreeGrafter"/>
</dbReference>
<organism evidence="3 5">
    <name type="scientific">Geomonas paludis</name>
    <dbReference type="NCBI Taxonomy" id="2740185"/>
    <lineage>
        <taxon>Bacteria</taxon>
        <taxon>Pseudomonadati</taxon>
        <taxon>Thermodesulfobacteriota</taxon>
        <taxon>Desulfuromonadia</taxon>
        <taxon>Geobacterales</taxon>
        <taxon>Geobacteraceae</taxon>
        <taxon>Geomonas</taxon>
    </lineage>
</organism>
<dbReference type="Pfam" id="PF01433">
    <property type="entry name" value="Peptidase_M1"/>
    <property type="match status" value="1"/>
</dbReference>
<dbReference type="PANTHER" id="PTHR11533">
    <property type="entry name" value="PROTEASE M1 ZINC METALLOPROTEASE"/>
    <property type="match status" value="1"/>
</dbReference>
<dbReference type="Gene3D" id="1.10.390.10">
    <property type="entry name" value="Neutral Protease Domain 2"/>
    <property type="match status" value="1"/>
</dbReference>
<dbReference type="GO" id="GO:0042277">
    <property type="term" value="F:peptide binding"/>
    <property type="evidence" value="ECO:0007669"/>
    <property type="project" value="TreeGrafter"/>
</dbReference>
<sequence length="682" mass="73477">MRVIAMLSSLLFMLLLVCSALPAAASGAAAVVSQEIAVTLDPPRHELAGESRIAFAPGSRKVRLSLARHARVEWLRCAGRDLPFTFRSGAIDLELPQGESSVTLAYRVSFNDQVSRHPAAGEDPSYGVNATIGSEGTFLGGGAHWYPVPEQVPASRKVNVAAPAGTEALTFGARLARETSGGATRSVWQEKRPVGELSLCAGPYLVEERKAAGITLYSYFYRDNAELAPRYLDAAAKYLTLYQELFGPYPFEKFAVVENFFPTGYGFPSFTLLGGSVIRLPFIVDTSLPHEIAHSWWGNGIDVDLSEGNWCEGLVTYLADYLLKERRSQAEAAEYRRQLLIDYASLVTPDNDFPLTAFVSRNDPASRAIGYGKAAMVFHMIRSRIGDEAFFSALRELARQRMYRSASWSDLMAAFGRASGKDLAPIRPLIERTGGPRLALTGVQSRPLAAGWQVSGTLRQSPPYFAQDVPLRLEGPAGALTRPVPVAAQESTSFQFPAPGQPQRLLLDPDAEIFRVLSPGEIPATVNSIKGSGKLVGVTTRNCRVDRDSFRAFLASLSQGNAAVVDEADLKPGQAARHDLIFCGLPRDPALLPAGTGAVSRGGEPEQGDTLTFTVLQRKAPEQGVVALFEPGSPAAAARYGAKVTHYGKYGYLLFAGGANRRKATAPPADGAAVVRFPEQSP</sequence>
<keyword evidence="1" id="KW-0732">Signal</keyword>
<dbReference type="EMBL" id="BLXY01000002">
    <property type="protein sequence ID" value="GFO63722.1"/>
    <property type="molecule type" value="Genomic_DNA"/>
</dbReference>
<reference evidence="3" key="2">
    <citation type="journal article" date="2021" name="Int. J. Syst. Evol. Microbiol.">
        <title>Geomonas silvestris sp. nov., Geomonas paludis sp. nov. and Geomonas limicola sp. nov., isolated from terrestrial environments, and emended description of the genus Geomonas.</title>
        <authorList>
            <person name="Itoh H."/>
            <person name="Xu Z."/>
            <person name="Masuda Y."/>
            <person name="Ushijima N."/>
            <person name="Hayakawa C."/>
            <person name="Shiratori Y."/>
            <person name="Senoo K."/>
        </authorList>
    </citation>
    <scope>NUCLEOTIDE SEQUENCE</scope>
    <source>
        <strain evidence="3">Red736</strain>
    </source>
</reference>
<dbReference type="Proteomes" id="UP000568888">
    <property type="component" value="Unassembled WGS sequence"/>
</dbReference>
<dbReference type="AlphaFoldDB" id="A0A6V8MUI1"/>
<dbReference type="PANTHER" id="PTHR11533:SF174">
    <property type="entry name" value="PUROMYCIN-SENSITIVE AMINOPEPTIDASE-RELATED"/>
    <property type="match status" value="1"/>
</dbReference>
<proteinExistence type="predicted"/>
<dbReference type="EMBL" id="CP096574">
    <property type="protein sequence ID" value="UPU37739.1"/>
    <property type="molecule type" value="Genomic_DNA"/>
</dbReference>
<dbReference type="SUPFAM" id="SSF55486">
    <property type="entry name" value="Metalloproteases ('zincins'), catalytic domain"/>
    <property type="match status" value="1"/>
</dbReference>
<evidence type="ECO:0000259" key="2">
    <source>
        <dbReference type="Pfam" id="PF01433"/>
    </source>
</evidence>
<feature type="domain" description="Peptidase M1 membrane alanine aminopeptidase" evidence="2">
    <location>
        <begin position="289"/>
        <end position="424"/>
    </location>
</feature>
<feature type="chain" id="PRO_5028213768" evidence="1">
    <location>
        <begin position="26"/>
        <end position="682"/>
    </location>
</feature>
<dbReference type="GO" id="GO:0016020">
    <property type="term" value="C:membrane"/>
    <property type="evidence" value="ECO:0007669"/>
    <property type="project" value="TreeGrafter"/>
</dbReference>
<dbReference type="InterPro" id="IPR027268">
    <property type="entry name" value="Peptidase_M4/M1_CTD_sf"/>
</dbReference>
<evidence type="ECO:0000313" key="5">
    <source>
        <dbReference type="Proteomes" id="UP000568888"/>
    </source>
</evidence>
<reference evidence="5" key="1">
    <citation type="submission" date="2020-06" db="EMBL/GenBank/DDBJ databases">
        <title>Draft genomic sequecing of Geomonas sp. Red736.</title>
        <authorList>
            <person name="Itoh H."/>
            <person name="Xu Z.X."/>
            <person name="Ushijima N."/>
            <person name="Masuda Y."/>
            <person name="Shiratori Y."/>
            <person name="Senoo K."/>
        </authorList>
    </citation>
    <scope>NUCLEOTIDE SEQUENCE [LARGE SCALE GENOMIC DNA]</scope>
    <source>
        <strain evidence="5">Red736</strain>
    </source>
</reference>
<dbReference type="GO" id="GO:0005615">
    <property type="term" value="C:extracellular space"/>
    <property type="evidence" value="ECO:0007669"/>
    <property type="project" value="TreeGrafter"/>
</dbReference>
<name>A0A6V8MUI1_9BACT</name>
<dbReference type="RefSeq" id="WP_246404708.1">
    <property type="nucleotide sequence ID" value="NZ_BLXY01000002.1"/>
</dbReference>
<protein>
    <submittedName>
        <fullName evidence="4">M1 family peptidase</fullName>
    </submittedName>
    <submittedName>
        <fullName evidence="3">Peptidase M1</fullName>
    </submittedName>
</protein>
<dbReference type="InterPro" id="IPR014782">
    <property type="entry name" value="Peptidase_M1_dom"/>
</dbReference>
<reference evidence="4" key="3">
    <citation type="submission" date="2022-04" db="EMBL/GenBank/DDBJ databases">
        <authorList>
            <person name="Liu G."/>
        </authorList>
    </citation>
    <scope>NUCLEOTIDE SEQUENCE</scope>
    <source>
        <strain evidence="4">RG22</strain>
    </source>
</reference>
<evidence type="ECO:0000313" key="4">
    <source>
        <dbReference type="EMBL" id="UPU37739.1"/>
    </source>
</evidence>
<evidence type="ECO:0000313" key="3">
    <source>
        <dbReference type="EMBL" id="GFO63722.1"/>
    </source>
</evidence>
<dbReference type="GO" id="GO:0008270">
    <property type="term" value="F:zinc ion binding"/>
    <property type="evidence" value="ECO:0007669"/>
    <property type="project" value="InterPro"/>
</dbReference>